<protein>
    <submittedName>
        <fullName evidence="3">DUF983 domain-containing protein</fullName>
    </submittedName>
</protein>
<keyword evidence="2" id="KW-0472">Membrane</keyword>
<comment type="caution">
    <text evidence="3">The sequence shown here is derived from an EMBL/GenBank/DDBJ whole genome shotgun (WGS) entry which is preliminary data.</text>
</comment>
<reference evidence="4" key="1">
    <citation type="journal article" date="2019" name="Int. J. Syst. Evol. Microbiol.">
        <title>The Global Catalogue of Microorganisms (GCM) 10K type strain sequencing project: providing services to taxonomists for standard genome sequencing and annotation.</title>
        <authorList>
            <consortium name="The Broad Institute Genomics Platform"/>
            <consortium name="The Broad Institute Genome Sequencing Center for Infectious Disease"/>
            <person name="Wu L."/>
            <person name="Ma J."/>
        </authorList>
    </citation>
    <scope>NUCLEOTIDE SEQUENCE [LARGE SCALE GENOMIC DNA]</scope>
    <source>
        <strain evidence="4">CCM 8875</strain>
    </source>
</reference>
<dbReference type="RefSeq" id="WP_131578892.1">
    <property type="nucleotide sequence ID" value="NZ_CBCSAJ010000081.1"/>
</dbReference>
<keyword evidence="2" id="KW-0812">Transmembrane</keyword>
<keyword evidence="4" id="KW-1185">Reference proteome</keyword>
<feature type="region of interest" description="Disordered" evidence="1">
    <location>
        <begin position="1"/>
        <end position="37"/>
    </location>
</feature>
<feature type="transmembrane region" description="Helical" evidence="2">
    <location>
        <begin position="114"/>
        <end position="134"/>
    </location>
</feature>
<name>A0ABW4DT72_9RHOB</name>
<sequence length="152" mass="16526">MTQTPPDDDHPAPRASLTAIPDDQTRGHPPPDSPARDTRQAVLRGLANRCPNCGEGQLLQGFLTLNAECAQCETPLGRYPAADGPAFFTMTVMLLVMIPLFGIVWNVWRPEPLTLLAVTGAIMTVMTLVLLRLIKGAFIGYLWASDEQDRGA</sequence>
<evidence type="ECO:0000256" key="2">
    <source>
        <dbReference type="SAM" id="Phobius"/>
    </source>
</evidence>
<feature type="transmembrane region" description="Helical" evidence="2">
    <location>
        <begin position="86"/>
        <end position="108"/>
    </location>
</feature>
<dbReference type="EMBL" id="JBHTOQ010000003">
    <property type="protein sequence ID" value="MFD1479779.1"/>
    <property type="molecule type" value="Genomic_DNA"/>
</dbReference>
<proteinExistence type="predicted"/>
<organism evidence="3 4">
    <name type="scientific">Paracoccus nototheniae</name>
    <dbReference type="NCBI Taxonomy" id="2489002"/>
    <lineage>
        <taxon>Bacteria</taxon>
        <taxon>Pseudomonadati</taxon>
        <taxon>Pseudomonadota</taxon>
        <taxon>Alphaproteobacteria</taxon>
        <taxon>Rhodobacterales</taxon>
        <taxon>Paracoccaceae</taxon>
        <taxon>Paracoccus</taxon>
    </lineage>
</organism>
<evidence type="ECO:0000313" key="3">
    <source>
        <dbReference type="EMBL" id="MFD1479779.1"/>
    </source>
</evidence>
<dbReference type="Proteomes" id="UP001597302">
    <property type="component" value="Unassembled WGS sequence"/>
</dbReference>
<dbReference type="Pfam" id="PF06170">
    <property type="entry name" value="DUF983"/>
    <property type="match status" value="1"/>
</dbReference>
<dbReference type="InterPro" id="IPR009325">
    <property type="entry name" value="DUF983"/>
</dbReference>
<evidence type="ECO:0000313" key="4">
    <source>
        <dbReference type="Proteomes" id="UP001597302"/>
    </source>
</evidence>
<evidence type="ECO:0000256" key="1">
    <source>
        <dbReference type="SAM" id="MobiDB-lite"/>
    </source>
</evidence>
<accession>A0ABW4DT72</accession>
<gene>
    <name evidence="3" type="ORF">ACFQ5P_00585</name>
</gene>
<keyword evidence="2" id="KW-1133">Transmembrane helix</keyword>